<evidence type="ECO:0000256" key="1">
    <source>
        <dbReference type="SAM" id="MobiDB-lite"/>
    </source>
</evidence>
<dbReference type="Proteomes" id="UP000717328">
    <property type="component" value="Unassembled WGS sequence"/>
</dbReference>
<gene>
    <name evidence="3" type="ORF">H0H81_006921</name>
</gene>
<dbReference type="AlphaFoldDB" id="A0A9P7FUY8"/>
<evidence type="ECO:0000313" key="4">
    <source>
        <dbReference type="Proteomes" id="UP000717328"/>
    </source>
</evidence>
<sequence>MPSFRTIFFVAATAFAALTTAAPVTDGPSAAVANSGGVLNPAIALSDVAVKNKVISGDDDNNKFRPAEGHHRGEKDDSAPGLHGRETQRSLCDAIVLATAKINVIWDQMAKASSKKDIDDNEIVGIIAQVKVVIDVTLNDAKTQRGRSMNDILTLNGRVVTKAELSNLLFELSTLVCRLLYIAAFVSARATVDVIVSVGVVFAEFLCVTFTLVDGLYVIIRPSLDAALKIAVDLKLDALVSVYNGVY</sequence>
<feature type="region of interest" description="Disordered" evidence="1">
    <location>
        <begin position="57"/>
        <end position="84"/>
    </location>
</feature>
<evidence type="ECO:0000256" key="2">
    <source>
        <dbReference type="SAM" id="SignalP"/>
    </source>
</evidence>
<feature type="chain" id="PRO_5040412922" evidence="2">
    <location>
        <begin position="22"/>
        <end position="247"/>
    </location>
</feature>
<protein>
    <submittedName>
        <fullName evidence="3">Uncharacterized protein</fullName>
    </submittedName>
</protein>
<keyword evidence="4" id="KW-1185">Reference proteome</keyword>
<keyword evidence="2" id="KW-0732">Signal</keyword>
<dbReference type="EMBL" id="JABCKI010005895">
    <property type="protein sequence ID" value="KAG5636768.1"/>
    <property type="molecule type" value="Genomic_DNA"/>
</dbReference>
<reference evidence="3" key="2">
    <citation type="submission" date="2021-10" db="EMBL/GenBank/DDBJ databases">
        <title>Phylogenomics reveals ancestral predisposition of the termite-cultivated fungus Termitomyces towards a domesticated lifestyle.</title>
        <authorList>
            <person name="Auxier B."/>
            <person name="Grum-Grzhimaylo A."/>
            <person name="Cardenas M.E."/>
            <person name="Lodge J.D."/>
            <person name="Laessoe T."/>
            <person name="Pedersen O."/>
            <person name="Smith M.E."/>
            <person name="Kuyper T.W."/>
            <person name="Franco-Molano E.A."/>
            <person name="Baroni T.J."/>
            <person name="Aanen D.K."/>
        </authorList>
    </citation>
    <scope>NUCLEOTIDE SEQUENCE</scope>
    <source>
        <strain evidence="3">D49</strain>
    </source>
</reference>
<organism evidence="3 4">
    <name type="scientific">Sphagnurus paluster</name>
    <dbReference type="NCBI Taxonomy" id="117069"/>
    <lineage>
        <taxon>Eukaryota</taxon>
        <taxon>Fungi</taxon>
        <taxon>Dikarya</taxon>
        <taxon>Basidiomycota</taxon>
        <taxon>Agaricomycotina</taxon>
        <taxon>Agaricomycetes</taxon>
        <taxon>Agaricomycetidae</taxon>
        <taxon>Agaricales</taxon>
        <taxon>Tricholomatineae</taxon>
        <taxon>Lyophyllaceae</taxon>
        <taxon>Sphagnurus</taxon>
    </lineage>
</organism>
<accession>A0A9P7FUY8</accession>
<evidence type="ECO:0000313" key="3">
    <source>
        <dbReference type="EMBL" id="KAG5636768.1"/>
    </source>
</evidence>
<feature type="signal peptide" evidence="2">
    <location>
        <begin position="1"/>
        <end position="21"/>
    </location>
</feature>
<feature type="compositionally biased region" description="Basic and acidic residues" evidence="1">
    <location>
        <begin position="60"/>
        <end position="84"/>
    </location>
</feature>
<comment type="caution">
    <text evidence="3">The sequence shown here is derived from an EMBL/GenBank/DDBJ whole genome shotgun (WGS) entry which is preliminary data.</text>
</comment>
<reference evidence="3" key="1">
    <citation type="submission" date="2021-02" db="EMBL/GenBank/DDBJ databases">
        <authorList>
            <person name="Nieuwenhuis M."/>
            <person name="Van De Peppel L.J.J."/>
        </authorList>
    </citation>
    <scope>NUCLEOTIDE SEQUENCE</scope>
    <source>
        <strain evidence="3">D49</strain>
    </source>
</reference>
<name>A0A9P7FUY8_9AGAR</name>
<proteinExistence type="predicted"/>